<comment type="caution">
    <text evidence="1">The sequence shown here is derived from an EMBL/GenBank/DDBJ whole genome shotgun (WGS) entry which is preliminary data.</text>
</comment>
<gene>
    <name evidence="1" type="ORF">V6N12_027272</name>
</gene>
<name>A0ABR2DU85_9ROSI</name>
<reference evidence="1 2" key="1">
    <citation type="journal article" date="2024" name="G3 (Bethesda)">
        <title>Genome assembly of Hibiscus sabdariffa L. provides insights into metabolisms of medicinal natural products.</title>
        <authorList>
            <person name="Kim T."/>
        </authorList>
    </citation>
    <scope>NUCLEOTIDE SEQUENCE [LARGE SCALE GENOMIC DNA]</scope>
    <source>
        <strain evidence="1">TK-2024</strain>
        <tissue evidence="1">Old leaves</tissue>
    </source>
</reference>
<accession>A0ABR2DU85</accession>
<organism evidence="1 2">
    <name type="scientific">Hibiscus sabdariffa</name>
    <name type="common">roselle</name>
    <dbReference type="NCBI Taxonomy" id="183260"/>
    <lineage>
        <taxon>Eukaryota</taxon>
        <taxon>Viridiplantae</taxon>
        <taxon>Streptophyta</taxon>
        <taxon>Embryophyta</taxon>
        <taxon>Tracheophyta</taxon>
        <taxon>Spermatophyta</taxon>
        <taxon>Magnoliopsida</taxon>
        <taxon>eudicotyledons</taxon>
        <taxon>Gunneridae</taxon>
        <taxon>Pentapetalae</taxon>
        <taxon>rosids</taxon>
        <taxon>malvids</taxon>
        <taxon>Malvales</taxon>
        <taxon>Malvaceae</taxon>
        <taxon>Malvoideae</taxon>
        <taxon>Hibiscus</taxon>
    </lineage>
</organism>
<evidence type="ECO:0000313" key="1">
    <source>
        <dbReference type="EMBL" id="KAK8546492.1"/>
    </source>
</evidence>
<dbReference type="Proteomes" id="UP001472677">
    <property type="component" value="Unassembled WGS sequence"/>
</dbReference>
<proteinExistence type="predicted"/>
<protein>
    <submittedName>
        <fullName evidence="1">Uncharacterized protein</fullName>
    </submittedName>
</protein>
<evidence type="ECO:0000313" key="2">
    <source>
        <dbReference type="Proteomes" id="UP001472677"/>
    </source>
</evidence>
<dbReference type="EMBL" id="JBBPBM010000023">
    <property type="protein sequence ID" value="KAK8546492.1"/>
    <property type="molecule type" value="Genomic_DNA"/>
</dbReference>
<sequence>MFSFSLGVAGVAENVVEHHDEVVSSNIRSATPTGGSPVVYGDSPIDYNSSMVHDDDQNPEAIYVPASGTLSQCVSTSVHDVDPNGVCSTSGVASSDQDEHDLDVFSGNVGCSTSAEQIGCGDEQGS</sequence>
<keyword evidence="2" id="KW-1185">Reference proteome</keyword>